<dbReference type="SUPFAM" id="SSF50249">
    <property type="entry name" value="Nucleic acid-binding proteins"/>
    <property type="match status" value="1"/>
</dbReference>
<dbReference type="GO" id="GO:0017116">
    <property type="term" value="F:single-stranded DNA helicase activity"/>
    <property type="evidence" value="ECO:0007669"/>
    <property type="project" value="TreeGrafter"/>
</dbReference>
<dbReference type="Proteomes" id="UP000317158">
    <property type="component" value="Unassembled WGS sequence"/>
</dbReference>
<dbReference type="GO" id="GO:0042555">
    <property type="term" value="C:MCM complex"/>
    <property type="evidence" value="ECO:0007669"/>
    <property type="project" value="InterPro"/>
</dbReference>
<dbReference type="AlphaFoldDB" id="A0A520KTH8"/>
<proteinExistence type="inferred from homology"/>
<evidence type="ECO:0000259" key="10">
    <source>
        <dbReference type="PROSITE" id="PS50051"/>
    </source>
</evidence>
<comment type="caution">
    <text evidence="11">The sequence shown here is derived from an EMBL/GenBank/DDBJ whole genome shotgun (WGS) entry which is preliminary data.</text>
</comment>
<dbReference type="Pfam" id="PF00493">
    <property type="entry name" value="MCM"/>
    <property type="match status" value="1"/>
</dbReference>
<evidence type="ECO:0000313" key="12">
    <source>
        <dbReference type="Proteomes" id="UP000317158"/>
    </source>
</evidence>
<sequence>MIELNEEFWIDFYQQYYSIEISKIIENYKKDDHSLIIDYKDLLIRNPDIADKLIDSPSEVIHSAKKALINYVQNIKETTGLTDDEIDNLNIRFINIINKINIRDIRGTDISKFVSIEGIVKKVTEVRPKIITAVFRCKLCGFTSEINQKGNKFIEISYCENCKKNVPFELIYEKSRFVDAQKIRLEEYSERLKSGEQPQTIDVSVDDDLAGKVLPGERVVINGVLKSYQKEVHGIKSLFFDIYVVCNSIEVKERDFEEINISKEDEKEILELSKDPLINEKIARSIAPSIYGYETIKSALSLQLFSGVRKNLPDGSKIRGDIHILLIGDPGVAKSQLLKYITDLSPKGIYTSGKSVTSAGLTATAVKDDFGDGRWTLEAGALVLADDGIAAVDEMDKMRSDERTSLHEVMEQQTVSIAKAGITATLKARCALLGAANPKLGRFDPYEPIATQINMPPTLLSRFDLIFIMTDRPNKEQDLAMAEHILRSHYVGEMQRSRFKDDDKELIENIKRIEPEIPPNFLRKYIAYSRDNIFPVLTKEAINKIKDFYTSMRSGGEDSPIPITARQLDALVRLAEASARMRLSNTISVKDVDRVLKIVEESLKQVGVDQETGKFDIDVLMVGTSKSQRDRIWVLKNLIKELMNTGDGIASELDLMDRVKEEGLDVEKVERDLSILKRDGEIAEIRPGYFKLVNI</sequence>
<reference evidence="11 12" key="1">
    <citation type="journal article" date="2019" name="Nat. Microbiol.">
        <title>Wide diversity of methane and short-chain alkane metabolisms in uncultured archaea.</title>
        <authorList>
            <person name="Borrel G."/>
            <person name="Adam P.S."/>
            <person name="McKay L.J."/>
            <person name="Chen L.X."/>
            <person name="Sierra-Garcia I.N."/>
            <person name="Sieber C.M."/>
            <person name="Letourneur Q."/>
            <person name="Ghozlane A."/>
            <person name="Andersen G.L."/>
            <person name="Li W.J."/>
            <person name="Hallam S.J."/>
            <person name="Muyzer G."/>
            <person name="de Oliveira V.M."/>
            <person name="Inskeep W.P."/>
            <person name="Banfield J.F."/>
            <person name="Gribaldo S."/>
        </authorList>
    </citation>
    <scope>NUCLEOTIDE SEQUENCE [LARGE SCALE GENOMIC DNA]</scope>
    <source>
        <strain evidence="11">NM1a</strain>
    </source>
</reference>
<dbReference type="InterPro" id="IPR001208">
    <property type="entry name" value="MCM_dom"/>
</dbReference>
<evidence type="ECO:0000256" key="8">
    <source>
        <dbReference type="ARBA" id="ARBA00023125"/>
    </source>
</evidence>
<dbReference type="Gene3D" id="2.20.28.10">
    <property type="match status" value="1"/>
</dbReference>
<dbReference type="Pfam" id="PF17207">
    <property type="entry name" value="MCM_OB"/>
    <property type="match status" value="1"/>
</dbReference>
<accession>A0A520KTH8</accession>
<keyword evidence="5" id="KW-0378">Hydrolase</keyword>
<evidence type="ECO:0000256" key="6">
    <source>
        <dbReference type="ARBA" id="ARBA00022806"/>
    </source>
</evidence>
<dbReference type="Gene3D" id="1.10.10.10">
    <property type="entry name" value="Winged helix-like DNA-binding domain superfamily/Winged helix DNA-binding domain"/>
    <property type="match status" value="1"/>
</dbReference>
<evidence type="ECO:0000256" key="7">
    <source>
        <dbReference type="ARBA" id="ARBA00022840"/>
    </source>
</evidence>
<evidence type="ECO:0000313" key="11">
    <source>
        <dbReference type="EMBL" id="RZN65394.1"/>
    </source>
</evidence>
<name>A0A520KTH8_METT2</name>
<dbReference type="GO" id="GO:0016787">
    <property type="term" value="F:hydrolase activity"/>
    <property type="evidence" value="ECO:0007669"/>
    <property type="project" value="UniProtKB-KW"/>
</dbReference>
<dbReference type="SMART" id="SM00350">
    <property type="entry name" value="MCM"/>
    <property type="match status" value="1"/>
</dbReference>
<evidence type="ECO:0000256" key="5">
    <source>
        <dbReference type="ARBA" id="ARBA00022801"/>
    </source>
</evidence>
<keyword evidence="7 9" id="KW-0067">ATP-binding</keyword>
<dbReference type="GO" id="GO:0006270">
    <property type="term" value="P:DNA replication initiation"/>
    <property type="evidence" value="ECO:0007669"/>
    <property type="project" value="InterPro"/>
</dbReference>
<dbReference type="Gene3D" id="3.40.50.300">
    <property type="entry name" value="P-loop containing nucleotide triphosphate hydrolases"/>
    <property type="match status" value="1"/>
</dbReference>
<keyword evidence="6" id="KW-0347">Helicase</keyword>
<comment type="similarity">
    <text evidence="1 9">Belongs to the MCM family.</text>
</comment>
<dbReference type="PRINTS" id="PR01660">
    <property type="entry name" value="MCMPROTEIN4"/>
</dbReference>
<feature type="domain" description="MCM C-terminal AAA(+) ATPase" evidence="10">
    <location>
        <begin position="278"/>
        <end position="485"/>
    </location>
</feature>
<evidence type="ECO:0000256" key="1">
    <source>
        <dbReference type="ARBA" id="ARBA00008010"/>
    </source>
</evidence>
<keyword evidence="8 9" id="KW-0238">DNA-binding</keyword>
<dbReference type="Pfam" id="PF17855">
    <property type="entry name" value="MCM_lid"/>
    <property type="match status" value="1"/>
</dbReference>
<dbReference type="InterPro" id="IPR012340">
    <property type="entry name" value="NA-bd_OB-fold"/>
</dbReference>
<dbReference type="FunFam" id="3.40.50.300:FF:000826">
    <property type="entry name" value="Replicative DNA helicase Mcm"/>
    <property type="match status" value="1"/>
</dbReference>
<dbReference type="InterPro" id="IPR027925">
    <property type="entry name" value="MCM_N"/>
</dbReference>
<dbReference type="PANTHER" id="PTHR11630">
    <property type="entry name" value="DNA REPLICATION LICENSING FACTOR MCM FAMILY MEMBER"/>
    <property type="match status" value="1"/>
</dbReference>
<dbReference type="GO" id="GO:0005524">
    <property type="term" value="F:ATP binding"/>
    <property type="evidence" value="ECO:0007669"/>
    <property type="project" value="UniProtKB-KW"/>
</dbReference>
<dbReference type="PROSITE" id="PS50051">
    <property type="entry name" value="MCM_2"/>
    <property type="match status" value="1"/>
</dbReference>
<keyword evidence="3" id="KW-0235">DNA replication</keyword>
<dbReference type="InterPro" id="IPR041562">
    <property type="entry name" value="MCM_lid"/>
</dbReference>
<evidence type="ECO:0000256" key="3">
    <source>
        <dbReference type="ARBA" id="ARBA00022705"/>
    </source>
</evidence>
<dbReference type="PANTHER" id="PTHR11630:SF66">
    <property type="entry name" value="DNA REPLICATION LICENSING FACTOR MCM4"/>
    <property type="match status" value="1"/>
</dbReference>
<dbReference type="GO" id="GO:0003697">
    <property type="term" value="F:single-stranded DNA binding"/>
    <property type="evidence" value="ECO:0007669"/>
    <property type="project" value="TreeGrafter"/>
</dbReference>
<dbReference type="Gene3D" id="3.30.1640.10">
    <property type="entry name" value="mini-chromosome maintenance (MCM) complex, chain A, domain 1"/>
    <property type="match status" value="1"/>
</dbReference>
<dbReference type="InterPro" id="IPR036388">
    <property type="entry name" value="WH-like_DNA-bd_sf"/>
</dbReference>
<dbReference type="SUPFAM" id="SSF52540">
    <property type="entry name" value="P-loop containing nucleoside triphosphate hydrolases"/>
    <property type="match status" value="1"/>
</dbReference>
<evidence type="ECO:0000256" key="4">
    <source>
        <dbReference type="ARBA" id="ARBA00022741"/>
    </source>
</evidence>
<dbReference type="EMBL" id="RXIF01000002">
    <property type="protein sequence ID" value="RZN65394.1"/>
    <property type="molecule type" value="Genomic_DNA"/>
</dbReference>
<protein>
    <recommendedName>
        <fullName evidence="2">DNA helicase</fullName>
        <ecNumber evidence="2">3.6.4.12</ecNumber>
    </recommendedName>
</protein>
<dbReference type="Gene3D" id="2.40.50.140">
    <property type="entry name" value="Nucleic acid-binding proteins"/>
    <property type="match status" value="1"/>
</dbReference>
<dbReference type="EC" id="3.6.4.12" evidence="2"/>
<organism evidence="11 12">
    <name type="scientific">Methanoliparum thermophilum</name>
    <dbReference type="NCBI Taxonomy" id="2491083"/>
    <lineage>
        <taxon>Archaea</taxon>
        <taxon>Methanobacteriati</taxon>
        <taxon>Methanobacteriota</taxon>
        <taxon>Candidatus Methanoliparia</taxon>
        <taxon>Candidatus Methanoliparales</taxon>
        <taxon>Candidatus Methanoliparaceae</taxon>
        <taxon>Candidatus Methanoliparum</taxon>
    </lineage>
</organism>
<evidence type="ECO:0000256" key="9">
    <source>
        <dbReference type="RuleBase" id="RU004070"/>
    </source>
</evidence>
<dbReference type="InterPro" id="IPR033762">
    <property type="entry name" value="MCM_OB"/>
</dbReference>
<dbReference type="FunFam" id="2.20.28.10:FF:000003">
    <property type="entry name" value="DNA helicase"/>
    <property type="match status" value="1"/>
</dbReference>
<dbReference type="InterPro" id="IPR027417">
    <property type="entry name" value="P-loop_NTPase"/>
</dbReference>
<gene>
    <name evidence="11" type="ORF">EF806_00400</name>
</gene>
<dbReference type="InterPro" id="IPR031327">
    <property type="entry name" value="MCM"/>
</dbReference>
<dbReference type="InterPro" id="IPR008047">
    <property type="entry name" value="MCM_4"/>
</dbReference>
<evidence type="ECO:0000256" key="2">
    <source>
        <dbReference type="ARBA" id="ARBA00012551"/>
    </source>
</evidence>
<dbReference type="Pfam" id="PF14551">
    <property type="entry name" value="MCM_N"/>
    <property type="match status" value="1"/>
</dbReference>
<dbReference type="PRINTS" id="PR01657">
    <property type="entry name" value="MCMFAMILY"/>
</dbReference>
<keyword evidence="4 9" id="KW-0547">Nucleotide-binding</keyword>